<organism evidence="1 2">
    <name type="scientific">Linnemannia exigua</name>
    <dbReference type="NCBI Taxonomy" id="604196"/>
    <lineage>
        <taxon>Eukaryota</taxon>
        <taxon>Fungi</taxon>
        <taxon>Fungi incertae sedis</taxon>
        <taxon>Mucoromycota</taxon>
        <taxon>Mortierellomycotina</taxon>
        <taxon>Mortierellomycetes</taxon>
        <taxon>Mortierellales</taxon>
        <taxon>Mortierellaceae</taxon>
        <taxon>Linnemannia</taxon>
    </lineage>
</organism>
<evidence type="ECO:0000313" key="1">
    <source>
        <dbReference type="EMBL" id="KAG0273038.1"/>
    </source>
</evidence>
<keyword evidence="2" id="KW-1185">Reference proteome</keyword>
<reference evidence="1" key="1">
    <citation type="journal article" date="2020" name="Fungal Divers.">
        <title>Resolving the Mortierellaceae phylogeny through synthesis of multi-gene phylogenetics and phylogenomics.</title>
        <authorList>
            <person name="Vandepol N."/>
            <person name="Liber J."/>
            <person name="Desiro A."/>
            <person name="Na H."/>
            <person name="Kennedy M."/>
            <person name="Barry K."/>
            <person name="Grigoriev I.V."/>
            <person name="Miller A.N."/>
            <person name="O'Donnell K."/>
            <person name="Stajich J.E."/>
            <person name="Bonito G."/>
        </authorList>
    </citation>
    <scope>NUCLEOTIDE SEQUENCE</scope>
    <source>
        <strain evidence="1">NRRL 28262</strain>
    </source>
</reference>
<accession>A0AAD4DAD4</accession>
<proteinExistence type="predicted"/>
<dbReference type="AlphaFoldDB" id="A0AAD4DAD4"/>
<name>A0AAD4DAD4_9FUNG</name>
<dbReference type="Proteomes" id="UP001194580">
    <property type="component" value="Unassembled WGS sequence"/>
</dbReference>
<protein>
    <submittedName>
        <fullName evidence="1">Uncharacterized protein</fullName>
    </submittedName>
</protein>
<gene>
    <name evidence="1" type="ORF">BGZ95_011161</name>
</gene>
<dbReference type="EMBL" id="JAAAIL010000812">
    <property type="protein sequence ID" value="KAG0273038.1"/>
    <property type="molecule type" value="Genomic_DNA"/>
</dbReference>
<sequence length="249" mass="28118">MLHRLITAKNIEAYKDIESQKASKAALVDICGDFSASIGSCQDKTYGSIITTKDHISDVSEHTLRIIVQGEGSELGDAVDKFVQKRSRWIVDITQGDGYELLTTFDDPRRLAFMSQLDLIQHRCTNFFNGAVNPFGFGSKWHSVAMGLSFGLYHNMTLVTPEILSHFIPLTSCTAADMNRAFEESPPEHVFANWNESTINFQTVGYDFSEVAAQAYLNTKTPGFEDKDIFWLRAMVAYYATRPNYRLRE</sequence>
<comment type="caution">
    <text evidence="1">The sequence shown here is derived from an EMBL/GenBank/DDBJ whole genome shotgun (WGS) entry which is preliminary data.</text>
</comment>
<evidence type="ECO:0000313" key="2">
    <source>
        <dbReference type="Proteomes" id="UP001194580"/>
    </source>
</evidence>